<dbReference type="InterPro" id="IPR051410">
    <property type="entry name" value="Ferric/Cupric_Reductase"/>
</dbReference>
<evidence type="ECO:0000256" key="1">
    <source>
        <dbReference type="ARBA" id="ARBA00004651"/>
    </source>
</evidence>
<dbReference type="InterPro" id="IPR000778">
    <property type="entry name" value="Cyt_b245_heavy_chain"/>
</dbReference>
<dbReference type="Gene3D" id="3.40.50.80">
    <property type="entry name" value="Nucleotide-binding domain of ferredoxin-NADP reductase (FNR) module"/>
    <property type="match status" value="1"/>
</dbReference>
<dbReference type="Pfam" id="PF08030">
    <property type="entry name" value="NAD_binding_6"/>
    <property type="match status" value="1"/>
</dbReference>
<gene>
    <name evidence="17" type="ORF">DICSQDRAFT_170034</name>
</gene>
<evidence type="ECO:0000256" key="14">
    <source>
        <dbReference type="SAM" id="MobiDB-lite"/>
    </source>
</evidence>
<dbReference type="HOGENOM" id="CLU_010365_6_1_1"/>
<evidence type="ECO:0000256" key="10">
    <source>
        <dbReference type="ARBA" id="ARBA00023065"/>
    </source>
</evidence>
<evidence type="ECO:0000256" key="6">
    <source>
        <dbReference type="ARBA" id="ARBA00022692"/>
    </source>
</evidence>
<dbReference type="Proteomes" id="UP000053319">
    <property type="component" value="Unassembled WGS sequence"/>
</dbReference>
<dbReference type="Pfam" id="PF08022">
    <property type="entry name" value="FAD_binding_8"/>
    <property type="match status" value="1"/>
</dbReference>
<evidence type="ECO:0000256" key="9">
    <source>
        <dbReference type="ARBA" id="ARBA00023002"/>
    </source>
</evidence>
<organism evidence="17 18">
    <name type="scientific">Dichomitus squalens (strain LYAD-421)</name>
    <name type="common">Western red white-rot fungus</name>
    <dbReference type="NCBI Taxonomy" id="732165"/>
    <lineage>
        <taxon>Eukaryota</taxon>
        <taxon>Fungi</taxon>
        <taxon>Dikarya</taxon>
        <taxon>Basidiomycota</taxon>
        <taxon>Agaricomycotina</taxon>
        <taxon>Agaricomycetes</taxon>
        <taxon>Polyporales</taxon>
        <taxon>Polyporaceae</taxon>
        <taxon>Dichomitus</taxon>
    </lineage>
</organism>
<dbReference type="GeneID" id="18839081"/>
<dbReference type="GO" id="GO:0006826">
    <property type="term" value="P:iron ion transport"/>
    <property type="evidence" value="ECO:0007669"/>
    <property type="project" value="UniProtKB-ARBA"/>
</dbReference>
<dbReference type="SFLD" id="SFLDG01168">
    <property type="entry name" value="Ferric_reductase_subgroup_(FRE"/>
    <property type="match status" value="1"/>
</dbReference>
<dbReference type="GO" id="GO:0015677">
    <property type="term" value="P:copper ion import"/>
    <property type="evidence" value="ECO:0007669"/>
    <property type="project" value="TreeGrafter"/>
</dbReference>
<keyword evidence="12" id="KW-0325">Glycoprotein</keyword>
<keyword evidence="9" id="KW-0560">Oxidoreductase</keyword>
<keyword evidence="7" id="KW-0249">Electron transport</keyword>
<dbReference type="PROSITE" id="PS51384">
    <property type="entry name" value="FAD_FR"/>
    <property type="match status" value="1"/>
</dbReference>
<dbReference type="InterPro" id="IPR017927">
    <property type="entry name" value="FAD-bd_FR_type"/>
</dbReference>
<dbReference type="PANTHER" id="PTHR32361:SF9">
    <property type="entry name" value="FERRIC REDUCTASE TRANSMEMBRANE COMPONENT 3-RELATED"/>
    <property type="match status" value="1"/>
</dbReference>
<evidence type="ECO:0000256" key="13">
    <source>
        <dbReference type="ARBA" id="ARBA00048483"/>
    </source>
</evidence>
<evidence type="ECO:0000256" key="7">
    <source>
        <dbReference type="ARBA" id="ARBA00022982"/>
    </source>
</evidence>
<evidence type="ECO:0000259" key="16">
    <source>
        <dbReference type="PROSITE" id="PS51384"/>
    </source>
</evidence>
<accession>R7T078</accession>
<keyword evidence="11 15" id="KW-0472">Membrane</keyword>
<comment type="subcellular location">
    <subcellularLocation>
        <location evidence="1">Cell membrane</location>
        <topology evidence="1">Multi-pass membrane protein</topology>
    </subcellularLocation>
</comment>
<dbReference type="InterPro" id="IPR039261">
    <property type="entry name" value="FNR_nucleotide-bd"/>
</dbReference>
<dbReference type="SUPFAM" id="SSF63380">
    <property type="entry name" value="Riboflavin synthase domain-like"/>
    <property type="match status" value="1"/>
</dbReference>
<sequence>MSIKASPSLNASAPAAVSHPGPAGSAAPGGPGGPMVHAPNPDRALRIARNHAYAHQIWWLIASFIALIIIFQFLSWAVSKCYSRNTPKGKKPADAEAGASPIPSPRRFSLRNIPTAIINLYRVVAFRWTLEIGQSYTLNFAEVFITVAYIVALFTWEFVNTTDTQGQKLDISYWGSRAGSLAVIQTPLITALGTKNNVISYITGISYDKLNYIHRMTARVVFVLLWVHGGAKLSHSVPEEFDEWFIRIGLTAIIAFSILILVSLRPIRAEAYEVFYFTHFFMVLYVIFLLGGYFHAKKVDFATYVWPSFLIWALDRFIRVARVVYYNHLYFGFSSKSDRLDASVELLSPHFVRLHISRPPHFNWTPGQTAFLVMPTVSGNPLEAHPFTIASVDSHYQLTTAEKPDLEKKASSDAVDIAPYWKELVFLINVREGFTKRLAAIAQKGEKVKVLIDGPYGFSPNLDNDDIVVFVAGGSGVTFTLSTFLGVLSHVQNKKSKCRRIVWVWTIREADHIEWVSKALSKALELAPSDLEISIRIYVTGRSASNETVLRQVKSWNEDDSIHSSEGTTVGKSRPPSLLNFPAVQVNQGRPDIPALLHDEVDATTGRISVTVCGSQGIARACRKALRVPISTGLNGGPSVVLHVESFGYA</sequence>
<feature type="transmembrane region" description="Helical" evidence="15">
    <location>
        <begin position="467"/>
        <end position="491"/>
    </location>
</feature>
<evidence type="ECO:0000313" key="18">
    <source>
        <dbReference type="Proteomes" id="UP000053319"/>
    </source>
</evidence>
<evidence type="ECO:0000256" key="12">
    <source>
        <dbReference type="ARBA" id="ARBA00023180"/>
    </source>
</evidence>
<reference evidence="17 18" key="1">
    <citation type="journal article" date="2012" name="Science">
        <title>The Paleozoic origin of enzymatic lignin decomposition reconstructed from 31 fungal genomes.</title>
        <authorList>
            <person name="Floudas D."/>
            <person name="Binder M."/>
            <person name="Riley R."/>
            <person name="Barry K."/>
            <person name="Blanchette R.A."/>
            <person name="Henrissat B."/>
            <person name="Martinez A.T."/>
            <person name="Otillar R."/>
            <person name="Spatafora J.W."/>
            <person name="Yadav J.S."/>
            <person name="Aerts A."/>
            <person name="Benoit I."/>
            <person name="Boyd A."/>
            <person name="Carlson A."/>
            <person name="Copeland A."/>
            <person name="Coutinho P.M."/>
            <person name="de Vries R.P."/>
            <person name="Ferreira P."/>
            <person name="Findley K."/>
            <person name="Foster B."/>
            <person name="Gaskell J."/>
            <person name="Glotzer D."/>
            <person name="Gorecki P."/>
            <person name="Heitman J."/>
            <person name="Hesse C."/>
            <person name="Hori C."/>
            <person name="Igarashi K."/>
            <person name="Jurgens J.A."/>
            <person name="Kallen N."/>
            <person name="Kersten P."/>
            <person name="Kohler A."/>
            <person name="Kuees U."/>
            <person name="Kumar T.K.A."/>
            <person name="Kuo A."/>
            <person name="LaButti K."/>
            <person name="Larrondo L.F."/>
            <person name="Lindquist E."/>
            <person name="Ling A."/>
            <person name="Lombard V."/>
            <person name="Lucas S."/>
            <person name="Lundell T."/>
            <person name="Martin R."/>
            <person name="McLaughlin D.J."/>
            <person name="Morgenstern I."/>
            <person name="Morin E."/>
            <person name="Murat C."/>
            <person name="Nagy L.G."/>
            <person name="Nolan M."/>
            <person name="Ohm R.A."/>
            <person name="Patyshakuliyeva A."/>
            <person name="Rokas A."/>
            <person name="Ruiz-Duenas F.J."/>
            <person name="Sabat G."/>
            <person name="Salamov A."/>
            <person name="Samejima M."/>
            <person name="Schmutz J."/>
            <person name="Slot J.C."/>
            <person name="St John F."/>
            <person name="Stenlid J."/>
            <person name="Sun H."/>
            <person name="Sun S."/>
            <person name="Syed K."/>
            <person name="Tsang A."/>
            <person name="Wiebenga A."/>
            <person name="Young D."/>
            <person name="Pisabarro A."/>
            <person name="Eastwood D.C."/>
            <person name="Martin F."/>
            <person name="Cullen D."/>
            <person name="Grigoriev I.V."/>
            <person name="Hibbett D.S."/>
        </authorList>
    </citation>
    <scope>NUCLEOTIDE SEQUENCE [LARGE SCALE GENOMIC DNA]</scope>
    <source>
        <strain evidence="17 18">LYAD-421 SS1</strain>
    </source>
</reference>
<dbReference type="CDD" id="cd06186">
    <property type="entry name" value="NOX_Duox_like_FAD_NADP"/>
    <property type="match status" value="1"/>
</dbReference>
<feature type="transmembrane region" description="Helical" evidence="15">
    <location>
        <begin position="57"/>
        <end position="78"/>
    </location>
</feature>
<dbReference type="KEGG" id="dsq:DICSQDRAFT_170034"/>
<evidence type="ECO:0000256" key="3">
    <source>
        <dbReference type="ARBA" id="ARBA00012668"/>
    </source>
</evidence>
<feature type="transmembrane region" description="Helical" evidence="15">
    <location>
        <begin position="274"/>
        <end position="296"/>
    </location>
</feature>
<dbReference type="InterPro" id="IPR013112">
    <property type="entry name" value="FAD-bd_8"/>
</dbReference>
<keyword evidence="6 15" id="KW-0812">Transmembrane</keyword>
<feature type="region of interest" description="Disordered" evidence="14">
    <location>
        <begin position="1"/>
        <end position="37"/>
    </location>
</feature>
<dbReference type="OMA" id="YWKELVF"/>
<dbReference type="PRINTS" id="PR00466">
    <property type="entry name" value="GP91PHOX"/>
</dbReference>
<dbReference type="Pfam" id="PF01794">
    <property type="entry name" value="Ferric_reduct"/>
    <property type="match status" value="1"/>
</dbReference>
<evidence type="ECO:0000313" key="17">
    <source>
        <dbReference type="EMBL" id="EJF61618.1"/>
    </source>
</evidence>
<dbReference type="EC" id="1.16.1.9" evidence="3"/>
<dbReference type="InterPro" id="IPR013121">
    <property type="entry name" value="Fe_red_NAD-bd_6"/>
</dbReference>
<dbReference type="OrthoDB" id="4494341at2759"/>
<keyword evidence="8 15" id="KW-1133">Transmembrane helix</keyword>
<evidence type="ECO:0000256" key="4">
    <source>
        <dbReference type="ARBA" id="ARBA00022448"/>
    </source>
</evidence>
<name>R7T078_DICSQ</name>
<keyword evidence="10" id="KW-0406">Ion transport</keyword>
<dbReference type="SFLD" id="SFLDS00052">
    <property type="entry name" value="Ferric_Reductase_Domain"/>
    <property type="match status" value="1"/>
</dbReference>
<protein>
    <recommendedName>
        <fullName evidence="3">ferric-chelate reductase (NADPH)</fullName>
        <ecNumber evidence="3">1.16.1.9</ecNumber>
    </recommendedName>
</protein>
<dbReference type="EMBL" id="JH719409">
    <property type="protein sequence ID" value="EJF61618.1"/>
    <property type="molecule type" value="Genomic_DNA"/>
</dbReference>
<proteinExistence type="inferred from homology"/>
<dbReference type="AlphaFoldDB" id="R7T078"/>
<feature type="transmembrane region" description="Helical" evidence="15">
    <location>
        <begin position="244"/>
        <end position="262"/>
    </location>
</feature>
<evidence type="ECO:0000256" key="8">
    <source>
        <dbReference type="ARBA" id="ARBA00022989"/>
    </source>
</evidence>
<evidence type="ECO:0000256" key="15">
    <source>
        <dbReference type="SAM" id="Phobius"/>
    </source>
</evidence>
<feature type="transmembrane region" description="Helical" evidence="15">
    <location>
        <begin position="136"/>
        <end position="159"/>
    </location>
</feature>
<feature type="transmembrane region" description="Helical" evidence="15">
    <location>
        <begin position="212"/>
        <end position="229"/>
    </location>
</feature>
<feature type="transmembrane region" description="Helical" evidence="15">
    <location>
        <begin position="171"/>
        <end position="192"/>
    </location>
</feature>
<evidence type="ECO:0000256" key="5">
    <source>
        <dbReference type="ARBA" id="ARBA00022475"/>
    </source>
</evidence>
<dbReference type="GO" id="GO:0052851">
    <property type="term" value="F:ferric-chelate reductase (NADPH) activity"/>
    <property type="evidence" value="ECO:0007669"/>
    <property type="project" value="UniProtKB-EC"/>
</dbReference>
<keyword evidence="5" id="KW-1003">Cell membrane</keyword>
<dbReference type="RefSeq" id="XP_007365713.1">
    <property type="nucleotide sequence ID" value="XM_007365651.1"/>
</dbReference>
<evidence type="ECO:0000256" key="2">
    <source>
        <dbReference type="ARBA" id="ARBA00006278"/>
    </source>
</evidence>
<dbReference type="InterPro" id="IPR013130">
    <property type="entry name" value="Fe3_Rdtase_TM_dom"/>
</dbReference>
<evidence type="ECO:0000256" key="11">
    <source>
        <dbReference type="ARBA" id="ARBA00023136"/>
    </source>
</evidence>
<dbReference type="GO" id="GO:0005886">
    <property type="term" value="C:plasma membrane"/>
    <property type="evidence" value="ECO:0007669"/>
    <property type="project" value="UniProtKB-SubCell"/>
</dbReference>
<dbReference type="InterPro" id="IPR017938">
    <property type="entry name" value="Riboflavin_synthase-like_b-brl"/>
</dbReference>
<comment type="similarity">
    <text evidence="2">Belongs to the ferric reductase (FRE) family.</text>
</comment>
<dbReference type="PANTHER" id="PTHR32361">
    <property type="entry name" value="FERRIC/CUPRIC REDUCTASE TRANSMEMBRANE COMPONENT"/>
    <property type="match status" value="1"/>
</dbReference>
<dbReference type="SUPFAM" id="SSF52343">
    <property type="entry name" value="Ferredoxin reductase-like, C-terminal NADP-linked domain"/>
    <property type="match status" value="1"/>
</dbReference>
<keyword evidence="4" id="KW-0813">Transport</keyword>
<comment type="catalytic activity">
    <reaction evidence="13">
        <text>2 a Fe(II)-siderophore + NADP(+) + H(+) = 2 a Fe(III)-siderophore + NADPH</text>
        <dbReference type="Rhea" id="RHEA:28795"/>
        <dbReference type="Rhea" id="RHEA-COMP:11342"/>
        <dbReference type="Rhea" id="RHEA-COMP:11344"/>
        <dbReference type="ChEBI" id="CHEBI:15378"/>
        <dbReference type="ChEBI" id="CHEBI:29033"/>
        <dbReference type="ChEBI" id="CHEBI:29034"/>
        <dbReference type="ChEBI" id="CHEBI:57783"/>
        <dbReference type="ChEBI" id="CHEBI:58349"/>
        <dbReference type="EC" id="1.16.1.9"/>
    </reaction>
</comment>
<feature type="domain" description="FAD-binding FR-type" evidence="16">
    <location>
        <begin position="333"/>
        <end position="462"/>
    </location>
</feature>
<dbReference type="GO" id="GO:0006879">
    <property type="term" value="P:intracellular iron ion homeostasis"/>
    <property type="evidence" value="ECO:0007669"/>
    <property type="project" value="TreeGrafter"/>
</dbReference>
<feature type="compositionally biased region" description="Low complexity" evidence="14">
    <location>
        <begin position="1"/>
        <end position="26"/>
    </location>
</feature>